<name>A0ABN2YPM0_9MICC</name>
<dbReference type="EMBL" id="BAAAQB010000013">
    <property type="protein sequence ID" value="GAA2130538.1"/>
    <property type="molecule type" value="Genomic_DNA"/>
</dbReference>
<evidence type="ECO:0000256" key="2">
    <source>
        <dbReference type="RuleBase" id="RU000461"/>
    </source>
</evidence>
<proteinExistence type="inferred from homology"/>
<comment type="similarity">
    <text evidence="1 2">Belongs to the cytochrome P450 family.</text>
</comment>
<dbReference type="Proteomes" id="UP001500102">
    <property type="component" value="Unassembled WGS sequence"/>
</dbReference>
<dbReference type="PROSITE" id="PS00086">
    <property type="entry name" value="CYTOCHROME_P450"/>
    <property type="match status" value="1"/>
</dbReference>
<keyword evidence="2" id="KW-0349">Heme</keyword>
<keyword evidence="2" id="KW-0479">Metal-binding</keyword>
<keyword evidence="2" id="KW-0408">Iron</keyword>
<dbReference type="InterPro" id="IPR002397">
    <property type="entry name" value="Cyt_P450_B"/>
</dbReference>
<dbReference type="InterPro" id="IPR001128">
    <property type="entry name" value="Cyt_P450"/>
</dbReference>
<gene>
    <name evidence="4" type="ORF">GCM10009825_11550</name>
</gene>
<dbReference type="Gene3D" id="1.10.630.10">
    <property type="entry name" value="Cytochrome P450"/>
    <property type="match status" value="1"/>
</dbReference>
<accession>A0ABN2YPM0</accession>
<keyword evidence="2" id="KW-0560">Oxidoreductase</keyword>
<feature type="compositionally biased region" description="Polar residues" evidence="3">
    <location>
        <begin position="24"/>
        <end position="37"/>
    </location>
</feature>
<keyword evidence="5" id="KW-1185">Reference proteome</keyword>
<evidence type="ECO:0000313" key="4">
    <source>
        <dbReference type="EMBL" id="GAA2130538.1"/>
    </source>
</evidence>
<dbReference type="InterPro" id="IPR036396">
    <property type="entry name" value="Cyt_P450_sf"/>
</dbReference>
<reference evidence="4 5" key="1">
    <citation type="journal article" date="2019" name="Int. J. Syst. Evol. Microbiol.">
        <title>The Global Catalogue of Microorganisms (GCM) 10K type strain sequencing project: providing services to taxonomists for standard genome sequencing and annotation.</title>
        <authorList>
            <consortium name="The Broad Institute Genomics Platform"/>
            <consortium name="The Broad Institute Genome Sequencing Center for Infectious Disease"/>
            <person name="Wu L."/>
            <person name="Ma J."/>
        </authorList>
    </citation>
    <scope>NUCLEOTIDE SEQUENCE [LARGE SCALE GENOMIC DNA]</scope>
    <source>
        <strain evidence="4 5">JCM 15921</strain>
    </source>
</reference>
<comment type="caution">
    <text evidence="4">The sequence shown here is derived from an EMBL/GenBank/DDBJ whole genome shotgun (WGS) entry which is preliminary data.</text>
</comment>
<evidence type="ECO:0000256" key="3">
    <source>
        <dbReference type="SAM" id="MobiDB-lite"/>
    </source>
</evidence>
<dbReference type="Pfam" id="PF00067">
    <property type="entry name" value="p450"/>
    <property type="match status" value="1"/>
</dbReference>
<dbReference type="PRINTS" id="PR00359">
    <property type="entry name" value="BP450"/>
</dbReference>
<protein>
    <submittedName>
        <fullName evidence="4">Cytochrome P450</fullName>
    </submittedName>
</protein>
<dbReference type="InterPro" id="IPR017972">
    <property type="entry name" value="Cyt_P450_CS"/>
</dbReference>
<sequence length="431" mass="47226">MTTQAGQCPFRGNSATRSDDTASVRGSSDQARTTASQGAADYPVADWVDVAELGSDPYPTFARLRAESPVAWVPQLNKFLVTNYAGCHTVEQDQEIFSANVSGATMTRAIGARPMLRKDDPEHSADRAPVNPVLRPKSIKEVWGPVFERNAETYLEKVAEIGPEEADLNRDYAAPVASQNLIDLLGLKDVSVEQVRRWSHDFIAGMGNVLDDQSIWDRCDSSTAEADLLLEELIPYYRQKPDASMVSAFANSGLPTSNVTANVKLTISGGMNEPQHMVTNMVWALSNHDEQRAQVLADPSLWATVFDEAVRWQSPIGMYPRETTRETVLEGVRIPAGAGIGVVVASANHDAAHFGDSAADFDIHRPKRPHLAFGSGVHLCAGHWAAKTSIGQIAVPMAYKRFPGLRVDERRNESWDGWVFRGLTSLPVTWN</sequence>
<evidence type="ECO:0000313" key="5">
    <source>
        <dbReference type="Proteomes" id="UP001500102"/>
    </source>
</evidence>
<keyword evidence="2" id="KW-0503">Monooxygenase</keyword>
<feature type="region of interest" description="Disordered" evidence="3">
    <location>
        <begin position="1"/>
        <end position="39"/>
    </location>
</feature>
<evidence type="ECO:0000256" key="1">
    <source>
        <dbReference type="ARBA" id="ARBA00010617"/>
    </source>
</evidence>
<organism evidence="4 5">
    <name type="scientific">Arthrobacter humicola</name>
    <dbReference type="NCBI Taxonomy" id="409291"/>
    <lineage>
        <taxon>Bacteria</taxon>
        <taxon>Bacillati</taxon>
        <taxon>Actinomycetota</taxon>
        <taxon>Actinomycetes</taxon>
        <taxon>Micrococcales</taxon>
        <taxon>Micrococcaceae</taxon>
        <taxon>Arthrobacter</taxon>
    </lineage>
</organism>
<dbReference type="PANTHER" id="PTHR46696:SF1">
    <property type="entry name" value="CYTOCHROME P450 YJIB-RELATED"/>
    <property type="match status" value="1"/>
</dbReference>
<dbReference type="PANTHER" id="PTHR46696">
    <property type="entry name" value="P450, PUTATIVE (EUROFUNG)-RELATED"/>
    <property type="match status" value="1"/>
</dbReference>
<dbReference type="SUPFAM" id="SSF48264">
    <property type="entry name" value="Cytochrome P450"/>
    <property type="match status" value="1"/>
</dbReference>